<reference evidence="2" key="2">
    <citation type="submission" date="2015-07" db="EMBL/GenBank/DDBJ databases">
        <authorList>
            <person name="Welte C."/>
            <person name="de Graaf R."/>
            <person name="van den Bosch T.J.M."/>
            <person name="Op den Camp H."/>
            <person name="van Dam N."/>
            <person name="Jetten M."/>
        </authorList>
    </citation>
    <scope>NUCLEOTIDE SEQUENCE</scope>
    <source>
        <plasmid evidence="2">Drgb2</plasmid>
    </source>
</reference>
<protein>
    <submittedName>
        <fullName evidence="2">Uncharacterized protein</fullName>
    </submittedName>
</protein>
<keyword evidence="1" id="KW-0472">Membrane</keyword>
<dbReference type="EMBL" id="KT351733">
    <property type="protein sequence ID" value="ALG88461.1"/>
    <property type="molecule type" value="Genomic_DNA"/>
</dbReference>
<keyword evidence="2" id="KW-0614">Plasmid</keyword>
<name>A0A0N9NQX3_PECCA</name>
<evidence type="ECO:0000256" key="1">
    <source>
        <dbReference type="SAM" id="Phobius"/>
    </source>
</evidence>
<accession>A0A0N9NQX3</accession>
<organism evidence="2">
    <name type="scientific">Pectobacterium carotovorum</name>
    <name type="common">Erwinia carotovora</name>
    <dbReference type="NCBI Taxonomy" id="554"/>
    <lineage>
        <taxon>Bacteria</taxon>
        <taxon>Pseudomonadati</taxon>
        <taxon>Pseudomonadota</taxon>
        <taxon>Gammaproteobacteria</taxon>
        <taxon>Enterobacterales</taxon>
        <taxon>Pectobacteriaceae</taxon>
        <taxon>Pectobacterium</taxon>
    </lineage>
</organism>
<geneLocation type="plasmid" evidence="2">
    <name>Drgb2</name>
</geneLocation>
<keyword evidence="1" id="KW-1133">Transmembrane helix</keyword>
<feature type="transmembrane region" description="Helical" evidence="1">
    <location>
        <begin position="6"/>
        <end position="26"/>
    </location>
</feature>
<proteinExistence type="predicted"/>
<dbReference type="AlphaFoldDB" id="A0A0N9NQX3"/>
<sequence length="170" mass="19785">MNMINIRIVINFIFFMFSLFISFNSISDTKVINLTINKSTLMDVNKLYETERKGDLGYKIDPSKVPIQDVVEASIVIYEGKLKVVSFTFYDTKYSYLNELLKSKYKLISEENNVVSKLATFENDGDMIFLKSNGGKYIDLIYVNKEYNILVNKSVNKRKEKERDNDLSHL</sequence>
<evidence type="ECO:0000313" key="2">
    <source>
        <dbReference type="EMBL" id="ALG88461.1"/>
    </source>
</evidence>
<keyword evidence="1" id="KW-0812">Transmembrane</keyword>
<reference evidence="2" key="1">
    <citation type="journal article" date="2015" name="Environ. Microbiol.">
        <title>Plasmids from the gut microbiome of cabbage root fly larvae encode SaxA that catalyses the conversion of the plant toxin 2-phenylethyl isothiocyanate.</title>
        <authorList>
            <person name="Welte C.U."/>
            <person name="de Graaf R.M."/>
            <person name="van den Bosch T.J."/>
            <person name="Op den Camp H.J."/>
            <person name="van Dam N.M."/>
            <person name="Jetten M.S."/>
        </authorList>
    </citation>
    <scope>NUCLEOTIDE SEQUENCE</scope>
    <source>
        <plasmid evidence="2">Drgb2</plasmid>
    </source>
</reference>